<dbReference type="Gene3D" id="3.30.9.10">
    <property type="entry name" value="D-Amino Acid Oxidase, subunit A, domain 2"/>
    <property type="match status" value="1"/>
</dbReference>
<proteinExistence type="predicted"/>
<dbReference type="Pfam" id="PF04324">
    <property type="entry name" value="Fer2_BFD"/>
    <property type="match status" value="1"/>
</dbReference>
<evidence type="ECO:0000313" key="4">
    <source>
        <dbReference type="Proteomes" id="UP000239863"/>
    </source>
</evidence>
<sequence length="482" mass="53293">MYDVTIIGAGVVGSAIARELSKYNLKTCLIEKEDDVTTGASKANSGIVHGGYSAKYGTLKGELCAKGNSMYKELEEQLHFGYKKTGALVIGFDKEDEKRIRGLYDNGIKIGCDDLEIIYKDRIKEIEPHINEEVYVALYAKSVGVTSPYEFTIALAENAIKNGVELKLETLVKSIEKKEERFIIKTNKEDIESRYVINAAGVYSDKIANMVGLYDFKILPRRGQYILLGKDQGKLISTVIFQVPTEKGKGILVTTTYHGNLMIGPNAEEVDDKLDVATDIETLNKVLDTARMSIPDFDVKKALTTFSGIRAISSTGDFIIEESKVKGFINVAGIDSPGLTSSPAIAKKVSDILKESGLVLNENEKFDPYRKPIFKAKDMNNNLGLKIDDKNPDKNIICRCETVTESEIVDALHRGIPIKSTDAVKRRTRAGMGTCQGNFCQKRVKAIIARELGLSVEDITVRGDTSTEKLQRVNINLVRKLK</sequence>
<dbReference type="AlphaFoldDB" id="A0A2S6G012"/>
<evidence type="ECO:0000313" key="3">
    <source>
        <dbReference type="EMBL" id="PPK49189.1"/>
    </source>
</evidence>
<dbReference type="SUPFAM" id="SSF51905">
    <property type="entry name" value="FAD/NAD(P)-binding domain"/>
    <property type="match status" value="1"/>
</dbReference>
<dbReference type="InterPro" id="IPR052745">
    <property type="entry name" value="G3P_Oxidase/Oxidoreductase"/>
</dbReference>
<dbReference type="InterPro" id="IPR036188">
    <property type="entry name" value="FAD/NAD-bd_sf"/>
</dbReference>
<feature type="domain" description="BFD-like [2Fe-2S]-binding" evidence="2">
    <location>
        <begin position="396"/>
        <end position="449"/>
    </location>
</feature>
<name>A0A2S6G012_9CLOT</name>
<dbReference type="EMBL" id="PTIS01000002">
    <property type="protein sequence ID" value="PPK49189.1"/>
    <property type="molecule type" value="Genomic_DNA"/>
</dbReference>
<dbReference type="STRING" id="37659.GCA_000703125_01699"/>
<dbReference type="PANTHER" id="PTHR42720:SF1">
    <property type="entry name" value="GLYCEROL 3-PHOSPHATE OXIDASE"/>
    <property type="match status" value="1"/>
</dbReference>
<organism evidence="3 4">
    <name type="scientific">Clostridium algidicarnis DSM 15099</name>
    <dbReference type="NCBI Taxonomy" id="1121295"/>
    <lineage>
        <taxon>Bacteria</taxon>
        <taxon>Bacillati</taxon>
        <taxon>Bacillota</taxon>
        <taxon>Clostridia</taxon>
        <taxon>Eubacteriales</taxon>
        <taxon>Clostridiaceae</taxon>
        <taxon>Clostridium</taxon>
    </lineage>
</organism>
<dbReference type="Proteomes" id="UP000239863">
    <property type="component" value="Unassembled WGS sequence"/>
</dbReference>
<dbReference type="InterPro" id="IPR007419">
    <property type="entry name" value="BFD-like_2Fe2S-bd_dom"/>
</dbReference>
<comment type="caution">
    <text evidence="3">The sequence shown here is derived from an EMBL/GenBank/DDBJ whole genome shotgun (WGS) entry which is preliminary data.</text>
</comment>
<gene>
    <name evidence="3" type="ORF">BD821_102103</name>
</gene>
<dbReference type="InterPro" id="IPR041854">
    <property type="entry name" value="BFD-like_2Fe2S-bd_dom_sf"/>
</dbReference>
<dbReference type="RefSeq" id="WP_104409212.1">
    <property type="nucleotide sequence ID" value="NZ_PTIS01000002.1"/>
</dbReference>
<dbReference type="Gene3D" id="1.10.10.1100">
    <property type="entry name" value="BFD-like [2Fe-2S]-binding domain"/>
    <property type="match status" value="1"/>
</dbReference>
<dbReference type="InterPro" id="IPR006076">
    <property type="entry name" value="FAD-dep_OxRdtase"/>
</dbReference>
<reference evidence="3 4" key="1">
    <citation type="submission" date="2018-02" db="EMBL/GenBank/DDBJ databases">
        <title>Genomic Encyclopedia of Archaeal and Bacterial Type Strains, Phase II (KMG-II): from individual species to whole genera.</title>
        <authorList>
            <person name="Goeker M."/>
        </authorList>
    </citation>
    <scope>NUCLEOTIDE SEQUENCE [LARGE SCALE GENOMIC DNA]</scope>
    <source>
        <strain evidence="3 4">DSM 15099</strain>
    </source>
</reference>
<dbReference type="SUPFAM" id="SSF54373">
    <property type="entry name" value="FAD-linked reductases, C-terminal domain"/>
    <property type="match status" value="1"/>
</dbReference>
<dbReference type="PANTHER" id="PTHR42720">
    <property type="entry name" value="GLYCEROL-3-PHOSPHATE DEHYDROGENASE"/>
    <property type="match status" value="1"/>
</dbReference>
<accession>A0A2S6G012</accession>
<evidence type="ECO:0000259" key="1">
    <source>
        <dbReference type="Pfam" id="PF01266"/>
    </source>
</evidence>
<dbReference type="Pfam" id="PF01266">
    <property type="entry name" value="DAO"/>
    <property type="match status" value="1"/>
</dbReference>
<evidence type="ECO:0000259" key="2">
    <source>
        <dbReference type="Pfam" id="PF04324"/>
    </source>
</evidence>
<dbReference type="OrthoDB" id="9801699at2"/>
<dbReference type="CDD" id="cd19946">
    <property type="entry name" value="GlpA-like_Fer2_BFD-like"/>
    <property type="match status" value="1"/>
</dbReference>
<protein>
    <submittedName>
        <fullName evidence="3">Glycerol-3-phosphate dehydrogenase</fullName>
    </submittedName>
</protein>
<dbReference type="Gene3D" id="3.50.50.60">
    <property type="entry name" value="FAD/NAD(P)-binding domain"/>
    <property type="match status" value="1"/>
</dbReference>
<feature type="domain" description="FAD dependent oxidoreductase" evidence="1">
    <location>
        <begin position="3"/>
        <end position="351"/>
    </location>
</feature>